<feature type="compositionally biased region" description="Low complexity" evidence="1">
    <location>
        <begin position="310"/>
        <end position="330"/>
    </location>
</feature>
<keyword evidence="4" id="KW-1185">Reference proteome</keyword>
<evidence type="ECO:0000313" key="4">
    <source>
        <dbReference type="Proteomes" id="UP001156141"/>
    </source>
</evidence>
<dbReference type="Pfam" id="PF01841">
    <property type="entry name" value="Transglut_core"/>
    <property type="match status" value="1"/>
</dbReference>
<accession>A0ABS9RJN1</accession>
<evidence type="ECO:0000259" key="2">
    <source>
        <dbReference type="SMART" id="SM00460"/>
    </source>
</evidence>
<dbReference type="EMBL" id="JAKVQD010000004">
    <property type="protein sequence ID" value="MCH4553160.1"/>
    <property type="molecule type" value="Genomic_DNA"/>
</dbReference>
<evidence type="ECO:0000313" key="3">
    <source>
        <dbReference type="EMBL" id="MCH4553160.1"/>
    </source>
</evidence>
<dbReference type="InterPro" id="IPR002931">
    <property type="entry name" value="Transglutaminase-like"/>
</dbReference>
<protein>
    <submittedName>
        <fullName evidence="3">Transglutaminase family protein</fullName>
    </submittedName>
</protein>
<proteinExistence type="predicted"/>
<organism evidence="3 4">
    <name type="scientific">Aestuariibaculum lutulentum</name>
    <dbReference type="NCBI Taxonomy" id="2920935"/>
    <lineage>
        <taxon>Bacteria</taxon>
        <taxon>Pseudomonadati</taxon>
        <taxon>Bacteroidota</taxon>
        <taxon>Flavobacteriia</taxon>
        <taxon>Flavobacteriales</taxon>
        <taxon>Flavobacteriaceae</taxon>
    </lineage>
</organism>
<reference evidence="3" key="1">
    <citation type="submission" date="2022-02" db="EMBL/GenBank/DDBJ databases">
        <title>Aestuariibaculum sp., a marine bacterium isolated from sediment in Guangxi.</title>
        <authorList>
            <person name="Ying J."/>
        </authorList>
    </citation>
    <scope>NUCLEOTIDE SEQUENCE</scope>
    <source>
        <strain evidence="3">L182</strain>
    </source>
</reference>
<name>A0ABS9RJN1_9FLAO</name>
<dbReference type="SMART" id="SM00460">
    <property type="entry name" value="TGc"/>
    <property type="match status" value="1"/>
</dbReference>
<comment type="caution">
    <text evidence="3">The sequence shown here is derived from an EMBL/GenBank/DDBJ whole genome shotgun (WGS) entry which is preliminary data.</text>
</comment>
<dbReference type="InterPro" id="IPR013589">
    <property type="entry name" value="Bac_transglu_N"/>
</dbReference>
<dbReference type="InterPro" id="IPR038765">
    <property type="entry name" value="Papain-like_cys_pep_sf"/>
</dbReference>
<gene>
    <name evidence="3" type="ORF">MKW35_11045</name>
</gene>
<feature type="domain" description="Transglutaminase-like" evidence="2">
    <location>
        <begin position="171"/>
        <end position="237"/>
    </location>
</feature>
<dbReference type="Pfam" id="PF08379">
    <property type="entry name" value="Bact_transglu_N"/>
    <property type="match status" value="1"/>
</dbReference>
<dbReference type="SUPFAM" id="SSF54001">
    <property type="entry name" value="Cysteine proteinases"/>
    <property type="match status" value="1"/>
</dbReference>
<evidence type="ECO:0000256" key="1">
    <source>
        <dbReference type="SAM" id="MobiDB-lite"/>
    </source>
</evidence>
<feature type="region of interest" description="Disordered" evidence="1">
    <location>
        <begin position="307"/>
        <end position="330"/>
    </location>
</feature>
<dbReference type="PANTHER" id="PTHR33490">
    <property type="entry name" value="BLR5614 PROTEIN-RELATED"/>
    <property type="match status" value="1"/>
</dbReference>
<dbReference type="RefSeq" id="WP_240573609.1">
    <property type="nucleotide sequence ID" value="NZ_CP136709.1"/>
</dbReference>
<dbReference type="PANTHER" id="PTHR33490:SF6">
    <property type="entry name" value="SLL1049 PROTEIN"/>
    <property type="match status" value="1"/>
</dbReference>
<dbReference type="Gene3D" id="3.10.620.30">
    <property type="match status" value="1"/>
</dbReference>
<sequence length="330" mass="37927">MANYFIKHLTKYSYDSPVIDAANQLRLHPINDDFQQVNSHYLVITNNAHVQTYTDYYKNMVGSFMITDAITELYIESNIEVTTFPKILPEDTVDVETQWMELTKIKYDDPFVDFLIHKPFVGSNELIQLIEEKGIKQKTVYQALQALCTYVYSQIKYTKGVTKVDSSIDEVWEIKAGVCQDFTNIMLQAVRMCGIPARYVSGYICPNSDITRGEGATHAWIEAYIPFYGWLGFDPTNNIIANDCHVRLAVGRDYNDCAPVKGVYKGNANADLFVKVNVSTAKNDEDITLPETPMSSINNNSYKRHIERIQQQQQQQQQDLQQQQQRQQQQ</sequence>
<dbReference type="Proteomes" id="UP001156141">
    <property type="component" value="Unassembled WGS sequence"/>
</dbReference>